<evidence type="ECO:0000313" key="2">
    <source>
        <dbReference type="Proteomes" id="UP000001542"/>
    </source>
</evidence>
<organism evidence="1 2">
    <name type="scientific">Trichomonas vaginalis (strain ATCC PRA-98 / G3)</name>
    <dbReference type="NCBI Taxonomy" id="412133"/>
    <lineage>
        <taxon>Eukaryota</taxon>
        <taxon>Metamonada</taxon>
        <taxon>Parabasalia</taxon>
        <taxon>Trichomonadida</taxon>
        <taxon>Trichomonadidae</taxon>
        <taxon>Trichomonas</taxon>
    </lineage>
</organism>
<name>A2DTY4_TRIV3</name>
<dbReference type="VEuPathDB" id="TrichDB:TVAGG3_0718990"/>
<dbReference type="Pfam" id="PF13306">
    <property type="entry name" value="LRR_5"/>
    <property type="match status" value="5"/>
</dbReference>
<keyword evidence="2" id="KW-1185">Reference proteome</keyword>
<dbReference type="InParanoid" id="A2DTY4"/>
<accession>A2DTY4</accession>
<dbReference type="Gene3D" id="3.80.10.10">
    <property type="entry name" value="Ribonuclease Inhibitor"/>
    <property type="match status" value="3"/>
</dbReference>
<dbReference type="Proteomes" id="UP000001542">
    <property type="component" value="Unassembled WGS sequence"/>
</dbReference>
<reference evidence="1" key="2">
    <citation type="journal article" date="2007" name="Science">
        <title>Draft genome sequence of the sexually transmitted pathogen Trichomonas vaginalis.</title>
        <authorList>
            <person name="Carlton J.M."/>
            <person name="Hirt R.P."/>
            <person name="Silva J.C."/>
            <person name="Delcher A.L."/>
            <person name="Schatz M."/>
            <person name="Zhao Q."/>
            <person name="Wortman J.R."/>
            <person name="Bidwell S.L."/>
            <person name="Alsmark U.C.M."/>
            <person name="Besteiro S."/>
            <person name="Sicheritz-Ponten T."/>
            <person name="Noel C.J."/>
            <person name="Dacks J.B."/>
            <person name="Foster P.G."/>
            <person name="Simillion C."/>
            <person name="Van de Peer Y."/>
            <person name="Miranda-Saavedra D."/>
            <person name="Barton G.J."/>
            <person name="Westrop G.D."/>
            <person name="Mueller S."/>
            <person name="Dessi D."/>
            <person name="Fiori P.L."/>
            <person name="Ren Q."/>
            <person name="Paulsen I."/>
            <person name="Zhang H."/>
            <person name="Bastida-Corcuera F.D."/>
            <person name="Simoes-Barbosa A."/>
            <person name="Brown M.T."/>
            <person name="Hayes R.D."/>
            <person name="Mukherjee M."/>
            <person name="Okumura C.Y."/>
            <person name="Schneider R."/>
            <person name="Smith A.J."/>
            <person name="Vanacova S."/>
            <person name="Villalvazo M."/>
            <person name="Haas B.J."/>
            <person name="Pertea M."/>
            <person name="Feldblyum T.V."/>
            <person name="Utterback T.R."/>
            <person name="Shu C.L."/>
            <person name="Osoegawa K."/>
            <person name="de Jong P.J."/>
            <person name="Hrdy I."/>
            <person name="Horvathova L."/>
            <person name="Zubacova Z."/>
            <person name="Dolezal P."/>
            <person name="Malik S.B."/>
            <person name="Logsdon J.M. Jr."/>
            <person name="Henze K."/>
            <person name="Gupta A."/>
            <person name="Wang C.C."/>
            <person name="Dunne R.L."/>
            <person name="Upcroft J.A."/>
            <person name="Upcroft P."/>
            <person name="White O."/>
            <person name="Salzberg S.L."/>
            <person name="Tang P."/>
            <person name="Chiu C.-H."/>
            <person name="Lee Y.-S."/>
            <person name="Embley T.M."/>
            <person name="Coombs G.H."/>
            <person name="Mottram J.C."/>
            <person name="Tachezy J."/>
            <person name="Fraser-Liggett C.M."/>
            <person name="Johnson P.J."/>
        </authorList>
    </citation>
    <scope>NUCLEOTIDE SEQUENCE [LARGE SCALE GENOMIC DNA]</scope>
    <source>
        <strain evidence="1">G3</strain>
    </source>
</reference>
<dbReference type="PANTHER" id="PTHR45661:SF3">
    <property type="entry name" value="IG-LIKE DOMAIN-CONTAINING PROTEIN"/>
    <property type="match status" value="1"/>
</dbReference>
<dbReference type="PANTHER" id="PTHR45661">
    <property type="entry name" value="SURFACE ANTIGEN"/>
    <property type="match status" value="1"/>
</dbReference>
<dbReference type="InterPro" id="IPR032675">
    <property type="entry name" value="LRR_dom_sf"/>
</dbReference>
<dbReference type="SUPFAM" id="SSF52058">
    <property type="entry name" value="L domain-like"/>
    <property type="match status" value="1"/>
</dbReference>
<sequence>MLQFFTLICSFNFETRQTKLYITGDGTLSSSEVLKHCDKGQITEIYIGEGCIGFEAGTFFNFNALKVLHFPSTLKTTTGSDTRYCPQITNFYINSTNPYLEVDQYGALYTRGKERLIRVPTQKEQYIFPSQTKIIGEQAFEMHQKYIEITIPNTVTTIENGWIYDSCITKVFMQSGSTITYIGDWSWAPTVWYILIAKSVKTLYQGAFSNCYALNIIEFEQDSDLELIESNVFSNTVLGSLRLPQKFKHLDANALYPDNFLTYVYIPASLTNINENAFTGCPNINSIEIGINNSNYIVIGSATLMTKDQSKFIYIPNDLVSFEIPEKIATFGQTIFQSCSNLTTLTVSPNNNFLASDDGIVYSKDYYTAVACMGGCVSTTINSQYRTIGSYCFKFCNKLENVVLNENLITLGNNAFERVSSLKEISIPSTVLYIFDYCFYSSAVSKVIINGDGPDFIGE</sequence>
<dbReference type="STRING" id="5722.A2DTY4"/>
<dbReference type="InterPro" id="IPR026906">
    <property type="entry name" value="LRR_5"/>
</dbReference>
<dbReference type="VEuPathDB" id="TrichDB:TVAG_465190"/>
<proteinExistence type="predicted"/>
<dbReference type="InterPro" id="IPR053139">
    <property type="entry name" value="Surface_bspA-like"/>
</dbReference>
<dbReference type="SMR" id="A2DTY4"/>
<dbReference type="AlphaFoldDB" id="A2DTY4"/>
<dbReference type="RefSeq" id="XP_001328354.1">
    <property type="nucleotide sequence ID" value="XM_001328319.1"/>
</dbReference>
<gene>
    <name evidence="1" type="ORF">TVAG_465190</name>
</gene>
<protein>
    <submittedName>
        <fullName evidence="1">Surface antigen BspA-like</fullName>
    </submittedName>
</protein>
<dbReference type="EMBL" id="DS113246">
    <property type="protein sequence ID" value="EAY16131.1"/>
    <property type="molecule type" value="Genomic_DNA"/>
</dbReference>
<dbReference type="KEGG" id="tva:4774138"/>
<reference evidence="1" key="1">
    <citation type="submission" date="2006-10" db="EMBL/GenBank/DDBJ databases">
        <authorList>
            <person name="Amadeo P."/>
            <person name="Zhao Q."/>
            <person name="Wortman J."/>
            <person name="Fraser-Liggett C."/>
            <person name="Carlton J."/>
        </authorList>
    </citation>
    <scope>NUCLEOTIDE SEQUENCE</scope>
    <source>
        <strain evidence="1">G3</strain>
    </source>
</reference>
<evidence type="ECO:0000313" key="1">
    <source>
        <dbReference type="EMBL" id="EAY16131.1"/>
    </source>
</evidence>